<dbReference type="Proteomes" id="UP000194127">
    <property type="component" value="Unassembled WGS sequence"/>
</dbReference>
<gene>
    <name evidence="2" type="ORF">POSPLADRAFT_1132163</name>
</gene>
<proteinExistence type="predicted"/>
<keyword evidence="3" id="KW-1185">Reference proteome</keyword>
<dbReference type="PANTHER" id="PTHR31987">
    <property type="entry name" value="GLUTAMINASE A-RELATED"/>
    <property type="match status" value="1"/>
</dbReference>
<dbReference type="STRING" id="670580.A0A1X6NCI5"/>
<organism evidence="2 3">
    <name type="scientific">Postia placenta MAD-698-R-SB12</name>
    <dbReference type="NCBI Taxonomy" id="670580"/>
    <lineage>
        <taxon>Eukaryota</taxon>
        <taxon>Fungi</taxon>
        <taxon>Dikarya</taxon>
        <taxon>Basidiomycota</taxon>
        <taxon>Agaricomycotina</taxon>
        <taxon>Agaricomycetes</taxon>
        <taxon>Polyporales</taxon>
        <taxon>Adustoporiaceae</taxon>
        <taxon>Rhodonia</taxon>
    </lineage>
</organism>
<dbReference type="InterPro" id="IPR052743">
    <property type="entry name" value="Glutaminase_GtaA"/>
</dbReference>
<keyword evidence="1" id="KW-0732">Signal</keyword>
<evidence type="ECO:0000313" key="2">
    <source>
        <dbReference type="EMBL" id="OSX66230.1"/>
    </source>
</evidence>
<dbReference type="GeneID" id="36329130"/>
<protein>
    <recommendedName>
        <fullName evidence="4">DUF642 domain-containing protein</fullName>
    </recommendedName>
</protein>
<accession>A0A1X6NCI5</accession>
<feature type="chain" id="PRO_5012326769" description="DUF642 domain-containing protein" evidence="1">
    <location>
        <begin position="22"/>
        <end position="181"/>
    </location>
</feature>
<reference evidence="2 3" key="1">
    <citation type="submission" date="2017-04" db="EMBL/GenBank/DDBJ databases">
        <title>Genome Sequence of the Model Brown-Rot Fungus Postia placenta SB12.</title>
        <authorList>
            <consortium name="DOE Joint Genome Institute"/>
            <person name="Gaskell J."/>
            <person name="Kersten P."/>
            <person name="Larrondo L.F."/>
            <person name="Canessa P."/>
            <person name="Martinez D."/>
            <person name="Hibbett D."/>
            <person name="Schmoll M."/>
            <person name="Kubicek C.P."/>
            <person name="Martinez A.T."/>
            <person name="Yadav J."/>
            <person name="Master E."/>
            <person name="Magnuson J.K."/>
            <person name="James T."/>
            <person name="Yaver D."/>
            <person name="Berka R."/>
            <person name="Labutti K."/>
            <person name="Lipzen A."/>
            <person name="Aerts A."/>
            <person name="Barry K."/>
            <person name="Henrissat B."/>
            <person name="Blanchette R."/>
            <person name="Grigoriev I."/>
            <person name="Cullen D."/>
        </authorList>
    </citation>
    <scope>NUCLEOTIDE SEQUENCE [LARGE SCALE GENOMIC DNA]</scope>
    <source>
        <strain evidence="2 3">MAD-698-R-SB12</strain>
    </source>
</reference>
<feature type="signal peptide" evidence="1">
    <location>
        <begin position="1"/>
        <end position="21"/>
    </location>
</feature>
<evidence type="ECO:0000256" key="1">
    <source>
        <dbReference type="SAM" id="SignalP"/>
    </source>
</evidence>
<evidence type="ECO:0008006" key="4">
    <source>
        <dbReference type="Google" id="ProtNLM"/>
    </source>
</evidence>
<dbReference type="OrthoDB" id="3028742at2759"/>
<evidence type="ECO:0000313" key="3">
    <source>
        <dbReference type="Proteomes" id="UP000194127"/>
    </source>
</evidence>
<sequence length="181" mass="19938">MALGLVILAFIFLFHFQSVFCQTFRPAAVPLAVRSPYFSAWQNTTIGTNVADEWPQFWNDNENNPNPILGWAGIIQVDNVAYKWLGADTVSKTANLSGIQVTPTRTIYTIQAGPMDVIVTFLTPIEIGSDNQYPFPMSQSTLAPTTGSRIMYSSILISVQQPKCLGPVEHKLDKLVALSSN</sequence>
<dbReference type="EMBL" id="KZ110592">
    <property type="protein sequence ID" value="OSX66230.1"/>
    <property type="molecule type" value="Genomic_DNA"/>
</dbReference>
<dbReference type="PANTHER" id="PTHR31987:SF1">
    <property type="entry name" value="GLUTAMINASE A"/>
    <property type="match status" value="1"/>
</dbReference>
<dbReference type="AlphaFoldDB" id="A0A1X6NCI5"/>
<name>A0A1X6NCI5_9APHY</name>
<dbReference type="RefSeq" id="XP_024343024.1">
    <property type="nucleotide sequence ID" value="XM_024484181.1"/>
</dbReference>